<feature type="compositionally biased region" description="Basic residues" evidence="1">
    <location>
        <begin position="172"/>
        <end position="190"/>
    </location>
</feature>
<protein>
    <submittedName>
        <fullName evidence="2">Uncharacterized protein</fullName>
    </submittedName>
</protein>
<gene>
    <name evidence="2" type="ORF">TOLI1172_LOCUS9525</name>
</gene>
<feature type="compositionally biased region" description="Acidic residues" evidence="1">
    <location>
        <begin position="195"/>
        <end position="206"/>
    </location>
</feature>
<feature type="region of interest" description="Disordered" evidence="1">
    <location>
        <begin position="1"/>
        <end position="121"/>
    </location>
</feature>
<sequence>MAKKINRRRGWSGGGSTGKARGGVRKLKDTDESYSRPGKRRSKDLNRPIPGKALESFDGERLPRKMRRIEQMRQYANQENDEGTIRVKRSREDTGKIVSDTKEKSARLTRSDKLSDERKKERELKIRNELSESAKRVNGESWVEYESRIQREAANATVRVLREAQGIRPKRKEYLRNRKLKQNLKKRNVRKGTLDGDDDDEEDADSDHDVSVQLLRKIATAPAFGEQAQRPPERLVAPRRR</sequence>
<proteinExistence type="predicted"/>
<name>A0A7S0ZL14_9RHOD</name>
<reference evidence="2" key="1">
    <citation type="submission" date="2021-01" db="EMBL/GenBank/DDBJ databases">
        <authorList>
            <person name="Corre E."/>
            <person name="Pelletier E."/>
            <person name="Niang G."/>
            <person name="Scheremetjew M."/>
            <person name="Finn R."/>
            <person name="Kale V."/>
            <person name="Holt S."/>
            <person name="Cochrane G."/>
            <person name="Meng A."/>
            <person name="Brown T."/>
            <person name="Cohen L."/>
        </authorList>
    </citation>
    <scope>NUCLEOTIDE SEQUENCE</scope>
    <source>
        <strain evidence="2">CCMP3278</strain>
    </source>
</reference>
<feature type="compositionally biased region" description="Gly residues" evidence="1">
    <location>
        <begin position="11"/>
        <end position="21"/>
    </location>
</feature>
<organism evidence="2">
    <name type="scientific">Timspurckia oligopyrenoides</name>
    <dbReference type="NCBI Taxonomy" id="708627"/>
    <lineage>
        <taxon>Eukaryota</taxon>
        <taxon>Rhodophyta</taxon>
        <taxon>Bangiophyceae</taxon>
        <taxon>Porphyridiales</taxon>
        <taxon>Porphyridiaceae</taxon>
        <taxon>Timspurckia</taxon>
    </lineage>
</organism>
<feature type="compositionally biased region" description="Basic residues" evidence="1">
    <location>
        <begin position="1"/>
        <end position="10"/>
    </location>
</feature>
<evidence type="ECO:0000313" key="2">
    <source>
        <dbReference type="EMBL" id="CAD8825126.1"/>
    </source>
</evidence>
<evidence type="ECO:0000256" key="1">
    <source>
        <dbReference type="SAM" id="MobiDB-lite"/>
    </source>
</evidence>
<dbReference type="EMBL" id="HBFP01013178">
    <property type="protein sequence ID" value="CAD8825126.1"/>
    <property type="molecule type" value="Transcribed_RNA"/>
</dbReference>
<feature type="region of interest" description="Disordered" evidence="1">
    <location>
        <begin position="172"/>
        <end position="241"/>
    </location>
</feature>
<dbReference type="AlphaFoldDB" id="A0A7S0ZL14"/>
<accession>A0A7S0ZL14</accession>
<feature type="compositionally biased region" description="Basic and acidic residues" evidence="1">
    <location>
        <begin position="90"/>
        <end position="121"/>
    </location>
</feature>
<feature type="compositionally biased region" description="Basic and acidic residues" evidence="1">
    <location>
        <begin position="58"/>
        <end position="71"/>
    </location>
</feature>